<evidence type="ECO:0000256" key="3">
    <source>
        <dbReference type="PROSITE-ProRule" id="PRU00023"/>
    </source>
</evidence>
<dbReference type="STRING" id="765440.A0A0C3G9B8"/>
<reference evidence="4 5" key="1">
    <citation type="submission" date="2014-04" db="EMBL/GenBank/DDBJ databases">
        <authorList>
            <consortium name="DOE Joint Genome Institute"/>
            <person name="Kuo A."/>
            <person name="Tarkka M."/>
            <person name="Buscot F."/>
            <person name="Kohler A."/>
            <person name="Nagy L.G."/>
            <person name="Floudas D."/>
            <person name="Copeland A."/>
            <person name="Barry K.W."/>
            <person name="Cichocki N."/>
            <person name="Veneault-Fourrey C."/>
            <person name="LaButti K."/>
            <person name="Lindquist E.A."/>
            <person name="Lipzen A."/>
            <person name="Lundell T."/>
            <person name="Morin E."/>
            <person name="Murat C."/>
            <person name="Sun H."/>
            <person name="Tunlid A."/>
            <person name="Henrissat B."/>
            <person name="Grigoriev I.V."/>
            <person name="Hibbett D.S."/>
            <person name="Martin F."/>
            <person name="Nordberg H.P."/>
            <person name="Cantor M.N."/>
            <person name="Hua S.X."/>
        </authorList>
    </citation>
    <scope>NUCLEOTIDE SEQUENCE [LARGE SCALE GENOMIC DNA]</scope>
    <source>
        <strain evidence="4 5">F 1598</strain>
    </source>
</reference>
<proteinExistence type="predicted"/>
<dbReference type="InParanoid" id="A0A0C3G9B8"/>
<evidence type="ECO:0000313" key="4">
    <source>
        <dbReference type="EMBL" id="KIM88344.1"/>
    </source>
</evidence>
<dbReference type="AlphaFoldDB" id="A0A0C3G9B8"/>
<keyword evidence="5" id="KW-1185">Reference proteome</keyword>
<evidence type="ECO:0000256" key="2">
    <source>
        <dbReference type="ARBA" id="ARBA00023043"/>
    </source>
</evidence>
<dbReference type="PROSITE" id="PS50297">
    <property type="entry name" value="ANK_REP_REGION"/>
    <property type="match status" value="1"/>
</dbReference>
<reference evidence="5" key="2">
    <citation type="submission" date="2015-01" db="EMBL/GenBank/DDBJ databases">
        <title>Evolutionary Origins and Diversification of the Mycorrhizal Mutualists.</title>
        <authorList>
            <consortium name="DOE Joint Genome Institute"/>
            <consortium name="Mycorrhizal Genomics Consortium"/>
            <person name="Kohler A."/>
            <person name="Kuo A."/>
            <person name="Nagy L.G."/>
            <person name="Floudas D."/>
            <person name="Copeland A."/>
            <person name="Barry K.W."/>
            <person name="Cichocki N."/>
            <person name="Veneault-Fourrey C."/>
            <person name="LaButti K."/>
            <person name="Lindquist E.A."/>
            <person name="Lipzen A."/>
            <person name="Lundell T."/>
            <person name="Morin E."/>
            <person name="Murat C."/>
            <person name="Riley R."/>
            <person name="Ohm R."/>
            <person name="Sun H."/>
            <person name="Tunlid A."/>
            <person name="Henrissat B."/>
            <person name="Grigoriev I.V."/>
            <person name="Hibbett D.S."/>
            <person name="Martin F."/>
        </authorList>
    </citation>
    <scope>NUCLEOTIDE SEQUENCE [LARGE SCALE GENOMIC DNA]</scope>
    <source>
        <strain evidence="5">F 1598</strain>
    </source>
</reference>
<evidence type="ECO:0000313" key="5">
    <source>
        <dbReference type="Proteomes" id="UP000054166"/>
    </source>
</evidence>
<dbReference type="Pfam" id="PF13637">
    <property type="entry name" value="Ank_4"/>
    <property type="match status" value="1"/>
</dbReference>
<dbReference type="PROSITE" id="PS50088">
    <property type="entry name" value="ANK_REPEAT"/>
    <property type="match status" value="2"/>
</dbReference>
<dbReference type="Pfam" id="PF12796">
    <property type="entry name" value="Ank_2"/>
    <property type="match status" value="1"/>
</dbReference>
<dbReference type="Gene3D" id="1.25.40.20">
    <property type="entry name" value="Ankyrin repeat-containing domain"/>
    <property type="match status" value="3"/>
</dbReference>
<dbReference type="PANTHER" id="PTHR24123:SF33">
    <property type="entry name" value="PROTEIN HOS4"/>
    <property type="match status" value="1"/>
</dbReference>
<dbReference type="SMART" id="SM00248">
    <property type="entry name" value="ANK"/>
    <property type="match status" value="5"/>
</dbReference>
<dbReference type="HOGENOM" id="CLU_1116104_0_0_1"/>
<dbReference type="EMBL" id="KN832977">
    <property type="protein sequence ID" value="KIM88344.1"/>
    <property type="molecule type" value="Genomic_DNA"/>
</dbReference>
<keyword evidence="2 3" id="KW-0040">ANK repeat</keyword>
<keyword evidence="1" id="KW-0677">Repeat</keyword>
<accession>A0A0C3G9B8</accession>
<evidence type="ECO:0000256" key="1">
    <source>
        <dbReference type="ARBA" id="ARBA00022737"/>
    </source>
</evidence>
<name>A0A0C3G9B8_PILCF</name>
<organism evidence="4 5">
    <name type="scientific">Piloderma croceum (strain F 1598)</name>
    <dbReference type="NCBI Taxonomy" id="765440"/>
    <lineage>
        <taxon>Eukaryota</taxon>
        <taxon>Fungi</taxon>
        <taxon>Dikarya</taxon>
        <taxon>Basidiomycota</taxon>
        <taxon>Agaricomycotina</taxon>
        <taxon>Agaricomycetes</taxon>
        <taxon>Agaricomycetidae</taxon>
        <taxon>Atheliales</taxon>
        <taxon>Atheliaceae</taxon>
        <taxon>Piloderma</taxon>
    </lineage>
</organism>
<dbReference type="InterPro" id="IPR036770">
    <property type="entry name" value="Ankyrin_rpt-contain_sf"/>
</dbReference>
<dbReference type="SUPFAM" id="SSF48403">
    <property type="entry name" value="Ankyrin repeat"/>
    <property type="match status" value="1"/>
</dbReference>
<protein>
    <submittedName>
        <fullName evidence="4">Uncharacterized protein</fullName>
    </submittedName>
</protein>
<dbReference type="PANTHER" id="PTHR24123">
    <property type="entry name" value="ANKYRIN REPEAT-CONTAINING"/>
    <property type="match status" value="1"/>
</dbReference>
<dbReference type="Proteomes" id="UP000054166">
    <property type="component" value="Unassembled WGS sequence"/>
</dbReference>
<feature type="repeat" description="ANK" evidence="3">
    <location>
        <begin position="64"/>
        <end position="96"/>
    </location>
</feature>
<dbReference type="InterPro" id="IPR002110">
    <property type="entry name" value="Ankyrin_rpt"/>
</dbReference>
<gene>
    <name evidence="4" type="ORF">PILCRDRAFT_62423</name>
</gene>
<dbReference type="InterPro" id="IPR051165">
    <property type="entry name" value="Multifunctional_ANK_Repeat"/>
</dbReference>
<sequence>MTPLGYLYQYFIDAQAALVSGANPNSRTPNGENTLHAICGASCSSDVLVALLKKGADARARTSYGATSLHYAAKCRKSEAVGLLMEHDVLVNAINDKVQTPPHCAYRNASDTKSDIEMVQLLLANGASVTDQDITGKTPWHFAVKASNESIVSMLLEAGGADLAVMSEPNVLHIALTILLAHTCYGLFNEPDDEGNTCLHSATKAGAKKNVQMLISTRDIEMQIRSHGGYTSLDFAVKEGHIWEKGIKR</sequence>
<feature type="repeat" description="ANK" evidence="3">
    <location>
        <begin position="135"/>
        <end position="159"/>
    </location>
</feature>
<dbReference type="OrthoDB" id="194358at2759"/>